<dbReference type="Proteomes" id="UP000332487">
    <property type="component" value="Unassembled WGS sequence"/>
</dbReference>
<evidence type="ECO:0008006" key="3">
    <source>
        <dbReference type="Google" id="ProtNLM"/>
    </source>
</evidence>
<evidence type="ECO:0000313" key="2">
    <source>
        <dbReference type="Proteomes" id="UP000332487"/>
    </source>
</evidence>
<proteinExistence type="predicted"/>
<dbReference type="EMBL" id="GG697241">
    <property type="protein sequence ID" value="EET89835.1"/>
    <property type="molecule type" value="Genomic_DNA"/>
</dbReference>
<evidence type="ECO:0000313" key="1">
    <source>
        <dbReference type="EMBL" id="EET89835.1"/>
    </source>
</evidence>
<organism evidence="1 2">
    <name type="scientific">Candidatus Micrarchaeum acidiphilum ARMAN-2</name>
    <dbReference type="NCBI Taxonomy" id="425595"/>
    <lineage>
        <taxon>Archaea</taxon>
        <taxon>Candidatus Micrarchaeota</taxon>
        <taxon>Candidatus Micrarchaeia</taxon>
        <taxon>Candidatus Micrarchaeales</taxon>
        <taxon>Candidatus Micrarchaeaceae</taxon>
        <taxon>Candidatus Micrarchaeum</taxon>
    </lineage>
</organism>
<protein>
    <recommendedName>
        <fullName evidence="3">Transcription regulator AsnC/Lrp ligand binding domain-containing protein</fullName>
    </recommendedName>
</protein>
<keyword evidence="2" id="KW-1185">Reference proteome</keyword>
<sequence length="105" mass="12123">MDSNNNAKTSTCMQMASHKFYLLKPKENADMNDLAMDMINLKDVKEVYVTEGDYGFMLKTSLYNKADSETVEKYISQHVDPKFGTLISYYRLKKHVAKNGNRVKK</sequence>
<accession>C7DIR1</accession>
<dbReference type="AlphaFoldDB" id="C7DIR1"/>
<reference evidence="1 2" key="2">
    <citation type="journal article" date="2010" name="Proc. Natl. Acad. Sci. U.S.A.">
        <title>Enigmatic, ultrasmall, uncultivated Archaea.</title>
        <authorList>
            <person name="Baker B.J."/>
            <person name="Comolli L.R."/>
            <person name="Dick G.J."/>
            <person name="Hauser L.J."/>
            <person name="Hyatt D."/>
            <person name="Dill B.D."/>
            <person name="Land M.L."/>
            <person name="Verberkmoes N.C."/>
            <person name="Hettich R.L."/>
            <person name="Banfield J.F."/>
        </authorList>
    </citation>
    <scope>NUCLEOTIDE SEQUENCE [LARGE SCALE GENOMIC DNA]</scope>
    <source>
        <strain evidence="1">ARMAN-2</strain>
    </source>
</reference>
<name>C7DIR1_MICA2</name>
<gene>
    <name evidence="1" type="ORF">UNLARM2_0949</name>
</gene>
<reference evidence="1 2" key="1">
    <citation type="journal article" date="2009" name="Genome Biol.">
        <title>Community-wide analysis of microbial genome sequence signatures.</title>
        <authorList>
            <person name="Dick G.J."/>
            <person name="Andersson A.F."/>
            <person name="Baker B.J."/>
            <person name="Simmons S.L."/>
            <person name="Thomas B.C."/>
            <person name="Yelton A.P."/>
            <person name="Banfield J.F."/>
        </authorList>
    </citation>
    <scope>NUCLEOTIDE SEQUENCE [LARGE SCALE GENOMIC DNA]</scope>
    <source>
        <strain evidence="1">ARMAN-2</strain>
    </source>
</reference>